<feature type="compositionally biased region" description="Polar residues" evidence="1">
    <location>
        <begin position="83"/>
        <end position="99"/>
    </location>
</feature>
<accession>A0ABD4U440</accession>
<evidence type="ECO:0000256" key="1">
    <source>
        <dbReference type="SAM" id="MobiDB-lite"/>
    </source>
</evidence>
<comment type="caution">
    <text evidence="2">The sequence shown here is derived from an EMBL/GenBank/DDBJ whole genome shotgun (WGS) entry which is preliminary data.</text>
</comment>
<evidence type="ECO:0000313" key="3">
    <source>
        <dbReference type="Proteomes" id="UP001208682"/>
    </source>
</evidence>
<proteinExistence type="predicted"/>
<dbReference type="EMBL" id="JAPAIP010000032">
    <property type="protein sequence ID" value="MCW1077355.1"/>
    <property type="molecule type" value="Genomic_DNA"/>
</dbReference>
<feature type="region of interest" description="Disordered" evidence="1">
    <location>
        <begin position="83"/>
        <end position="107"/>
    </location>
</feature>
<reference evidence="2 3" key="1">
    <citation type="submission" date="2022-10" db="EMBL/GenBank/DDBJ databases">
        <title>Comparative genomic study of S. anginosus.</title>
        <authorList>
            <person name="Prasad A."/>
            <person name="Ene A."/>
            <person name="Jablonska S."/>
            <person name="Du J."/>
            <person name="Wolfe A.J."/>
            <person name="Putonti C."/>
        </authorList>
    </citation>
    <scope>NUCLEOTIDE SEQUENCE [LARGE SCALE GENOMIC DNA]</scope>
    <source>
        <strain evidence="2 3">UMB1339</strain>
    </source>
</reference>
<dbReference type="AlphaFoldDB" id="A0ABD4U440"/>
<dbReference type="RefSeq" id="WP_049533061.1">
    <property type="nucleotide sequence ID" value="NZ_CP069892.1"/>
</dbReference>
<name>A0ABD4U440_STRAP</name>
<sequence>MSDAHEIARQTTELSAEDIYSLPPYQVYAKIPMFGNHYKWISGQTNPLSPATRDGSKIFLNSLLKYGAPLEEVERELIELSLTKKQPTAQQSTDFSQNLGRRKKGNA</sequence>
<protein>
    <submittedName>
        <fullName evidence="2">Uncharacterized protein</fullName>
    </submittedName>
</protein>
<organism evidence="2 3">
    <name type="scientific">Streptococcus anginosus</name>
    <dbReference type="NCBI Taxonomy" id="1328"/>
    <lineage>
        <taxon>Bacteria</taxon>
        <taxon>Bacillati</taxon>
        <taxon>Bacillota</taxon>
        <taxon>Bacilli</taxon>
        <taxon>Lactobacillales</taxon>
        <taxon>Streptococcaceae</taxon>
        <taxon>Streptococcus</taxon>
        <taxon>Streptococcus anginosus group</taxon>
    </lineage>
</organism>
<evidence type="ECO:0000313" key="2">
    <source>
        <dbReference type="EMBL" id="MCW1077355.1"/>
    </source>
</evidence>
<gene>
    <name evidence="2" type="ORF">OJ589_09400</name>
</gene>
<dbReference type="Proteomes" id="UP001208682">
    <property type="component" value="Unassembled WGS sequence"/>
</dbReference>